<gene>
    <name evidence="1" type="ordered locus">Ppro_3746</name>
</gene>
<sequence>MHSPLFEQRETVFSPCLRYRYRLRQIWNPDLPLLCWLMLNPSTADQEKNDPTVERCERRARRTPGCGGVEIINIFAFRETSPELMKKQVDPVGPDNDRHILEAASKALKVICGWGIHGEHMGRGDQVVEMLTRAGILLYCLKQTSSGQPSHPLYIGYGVVPKLLKLRQQVVA</sequence>
<keyword evidence="2" id="KW-1185">Reference proteome</keyword>
<dbReference type="Pfam" id="PF07799">
    <property type="entry name" value="DUF1643"/>
    <property type="match status" value="1"/>
</dbReference>
<dbReference type="EMBL" id="CP000483">
    <property type="protein sequence ID" value="ABL01337.1"/>
    <property type="molecule type" value="Genomic_DNA"/>
</dbReference>
<organism evidence="1 2">
    <name type="scientific">Pelobacter propionicus (strain DSM 2379 / NBRC 103807 / OttBd1)</name>
    <dbReference type="NCBI Taxonomy" id="338966"/>
    <lineage>
        <taxon>Bacteria</taxon>
        <taxon>Pseudomonadati</taxon>
        <taxon>Thermodesulfobacteriota</taxon>
        <taxon>Desulfuromonadia</taxon>
        <taxon>Desulfuromonadales</taxon>
        <taxon>Desulfuromonadaceae</taxon>
        <taxon>Pelobacter</taxon>
    </lineage>
</organism>
<evidence type="ECO:0000313" key="2">
    <source>
        <dbReference type="Proteomes" id="UP000006732"/>
    </source>
</evidence>
<dbReference type="HOGENOM" id="CLU_097481_0_1_7"/>
<dbReference type="eggNOG" id="COG4333">
    <property type="taxonomic scope" value="Bacteria"/>
</dbReference>
<keyword evidence="1" id="KW-0614">Plasmid</keyword>
<evidence type="ECO:0008006" key="3">
    <source>
        <dbReference type="Google" id="ProtNLM"/>
    </source>
</evidence>
<geneLocation type="plasmid" evidence="1 2">
    <name>pPRO1</name>
</geneLocation>
<dbReference type="OrthoDB" id="9807577at2"/>
<accession>A0R837</accession>
<protein>
    <recommendedName>
        <fullName evidence="3">DUF1643 domain-containing protein</fullName>
    </recommendedName>
</protein>
<dbReference type="RefSeq" id="WP_011733856.1">
    <property type="nucleotide sequence ID" value="NC_008607.1"/>
</dbReference>
<reference evidence="1 2" key="1">
    <citation type="submission" date="2006-10" db="EMBL/GenBank/DDBJ databases">
        <title>Complete sequence of plasmid pPRO1 of Pelobacter propionicus DSM 2379.</title>
        <authorList>
            <consortium name="US DOE Joint Genome Institute"/>
            <person name="Copeland A."/>
            <person name="Lucas S."/>
            <person name="Lapidus A."/>
            <person name="Barry K."/>
            <person name="Detter J.C."/>
            <person name="Glavina del Rio T."/>
            <person name="Hammon N."/>
            <person name="Israni S."/>
            <person name="Dalin E."/>
            <person name="Tice H."/>
            <person name="Pitluck S."/>
            <person name="Saunders E."/>
            <person name="Brettin T."/>
            <person name="Bruce D."/>
            <person name="Han C."/>
            <person name="Tapia R."/>
            <person name="Schmutz J."/>
            <person name="Larimer F."/>
            <person name="Land M."/>
            <person name="Hauser L."/>
            <person name="Kyrpides N."/>
            <person name="Kim E."/>
            <person name="Lovley D."/>
            <person name="Richardson P."/>
        </authorList>
    </citation>
    <scope>NUCLEOTIDE SEQUENCE [LARGE SCALE GENOMIC DNA]</scope>
    <source>
        <strain evidence="2">DSM 2379 / NBRC 103807 / OttBd1</strain>
        <plasmid evidence="2">Plasmid pPRO1</plasmid>
    </source>
</reference>
<dbReference type="KEGG" id="ppd:Ppro_3746"/>
<dbReference type="AlphaFoldDB" id="A0R837"/>
<evidence type="ECO:0000313" key="1">
    <source>
        <dbReference type="EMBL" id="ABL01337.1"/>
    </source>
</evidence>
<dbReference type="InterPro" id="IPR012441">
    <property type="entry name" value="DUF1643"/>
</dbReference>
<dbReference type="Proteomes" id="UP000006732">
    <property type="component" value="Plasmid pPRO1"/>
</dbReference>
<proteinExistence type="predicted"/>
<name>A0R837_PELPD</name>